<evidence type="ECO:0000313" key="1">
    <source>
        <dbReference type="EMBL" id="NEW77751.1"/>
    </source>
</evidence>
<dbReference type="AlphaFoldDB" id="A0A6G4AYY3"/>
<evidence type="ECO:0000313" key="2">
    <source>
        <dbReference type="Proteomes" id="UP000476310"/>
    </source>
</evidence>
<accession>A0A6G4AYY3</accession>
<keyword evidence="2" id="KW-1185">Reference proteome</keyword>
<comment type="caution">
    <text evidence="1">The sequence shown here is derived from an EMBL/GenBank/DDBJ whole genome shotgun (WGS) entry which is preliminary data.</text>
</comment>
<gene>
    <name evidence="1" type="ORF">G4H13_47500</name>
</gene>
<name>A0A6G4AYY3_9ACTN</name>
<protein>
    <submittedName>
        <fullName evidence="1">Uncharacterized protein</fullName>
    </submittedName>
</protein>
<reference evidence="1" key="1">
    <citation type="submission" date="2020-02" db="EMBL/GenBank/DDBJ databases">
        <title>A new Streptomyces sp. for controlling soil-borne diseases.</title>
        <authorList>
            <person name="Li X."/>
            <person name="Tian Y."/>
            <person name="Gao K."/>
        </authorList>
    </citation>
    <scope>NUCLEOTIDE SEQUENCE [LARGE SCALE GENOMIC DNA]</scope>
    <source>
        <strain evidence="1">0250</strain>
    </source>
</reference>
<dbReference type="Proteomes" id="UP000476310">
    <property type="component" value="Unassembled WGS sequence"/>
</dbReference>
<sequence>MRLDQCRSTTGGLPPDCPVAVPRRPRPRQYFVGTMRVPYIAPWTGENVPPRTAITTRYGRSDMGIGYADEYGIADRRRGALWIRVSVNPGAGGPLLDRVHALRQRQAMTHMLCQYCGRPADDRSDGRYVFLLPAVTGRLITDGERTATPPVCGGCVPEVVRGRAPLRRGCVAVLVEDVTVWGVAGMVYAPETLKPVPSEDGGERFTLVAYDDPRLPWTLACREVVSLHGCTAMDLEDLTEQTAA</sequence>
<organism evidence="1 2">
    <name type="scientific">Streptomyces rhizosphaericus</name>
    <dbReference type="NCBI Taxonomy" id="114699"/>
    <lineage>
        <taxon>Bacteria</taxon>
        <taxon>Bacillati</taxon>
        <taxon>Actinomycetota</taxon>
        <taxon>Actinomycetes</taxon>
        <taxon>Kitasatosporales</taxon>
        <taxon>Streptomycetaceae</taxon>
        <taxon>Streptomyces</taxon>
        <taxon>Streptomyces violaceusniger group</taxon>
    </lineage>
</organism>
<dbReference type="RefSeq" id="WP_164437324.1">
    <property type="nucleotide sequence ID" value="NZ_JAAIKT010000149.1"/>
</dbReference>
<proteinExistence type="predicted"/>
<dbReference type="EMBL" id="JAAIKT010000149">
    <property type="protein sequence ID" value="NEW77751.1"/>
    <property type="molecule type" value="Genomic_DNA"/>
</dbReference>